<evidence type="ECO:0000313" key="3">
    <source>
        <dbReference type="Proteomes" id="UP001295740"/>
    </source>
</evidence>
<feature type="region of interest" description="Disordered" evidence="1">
    <location>
        <begin position="125"/>
        <end position="145"/>
    </location>
</feature>
<keyword evidence="3" id="KW-1185">Reference proteome</keyword>
<name>A0AAI8YR33_9PEZI</name>
<accession>A0AAI8YR33</accession>
<sequence length="191" mass="21257">MDQMLNHLLGENYFSGNCENIQHLILLGKGIKKVQFILPNFNVLGPGGDPAESPERLASYLKYGKVQSQPKSRDANILDPSNRVAHRYIFKKRSVRYLSDDLSELGCLQHGDELLVVVERGGSANDKDSTAGASTHDPLLESQDGETGLGAIHLRHAWMMSTAKSMPDVSGDDAVEDTYHDVDEYDWQDWL</sequence>
<dbReference type="EMBL" id="CAUWAG010000020">
    <property type="protein sequence ID" value="CAJ2514255.1"/>
    <property type="molecule type" value="Genomic_DNA"/>
</dbReference>
<dbReference type="Proteomes" id="UP001295740">
    <property type="component" value="Unassembled WGS sequence"/>
</dbReference>
<dbReference type="AlphaFoldDB" id="A0AAI8YR33"/>
<gene>
    <name evidence="2" type="ORF">KHLLAP_LOCUS14723</name>
</gene>
<protein>
    <submittedName>
        <fullName evidence="2">Uu.00g023740.m01.CDS01</fullName>
    </submittedName>
</protein>
<comment type="caution">
    <text evidence="2">The sequence shown here is derived from an EMBL/GenBank/DDBJ whole genome shotgun (WGS) entry which is preliminary data.</text>
</comment>
<evidence type="ECO:0000313" key="2">
    <source>
        <dbReference type="EMBL" id="CAJ2514255.1"/>
    </source>
</evidence>
<reference evidence="2" key="1">
    <citation type="submission" date="2023-10" db="EMBL/GenBank/DDBJ databases">
        <authorList>
            <person name="Hackl T."/>
        </authorList>
    </citation>
    <scope>NUCLEOTIDE SEQUENCE</scope>
</reference>
<evidence type="ECO:0000256" key="1">
    <source>
        <dbReference type="SAM" id="MobiDB-lite"/>
    </source>
</evidence>
<proteinExistence type="predicted"/>
<organism evidence="2 3">
    <name type="scientific">Anthostomella pinea</name>
    <dbReference type="NCBI Taxonomy" id="933095"/>
    <lineage>
        <taxon>Eukaryota</taxon>
        <taxon>Fungi</taxon>
        <taxon>Dikarya</taxon>
        <taxon>Ascomycota</taxon>
        <taxon>Pezizomycotina</taxon>
        <taxon>Sordariomycetes</taxon>
        <taxon>Xylariomycetidae</taxon>
        <taxon>Xylariales</taxon>
        <taxon>Xylariaceae</taxon>
        <taxon>Anthostomella</taxon>
    </lineage>
</organism>